<sequence length="135" mass="15955">MLGLFNSFWISGEVPEEWTTSKILPIVKPGKDPRQLQHTDIQTSTYRPISQTSVLCKIFERLLLQRILRNDIIQKFHPHHADFLPNKDSTYILSLIYHKIVQDKNEKKFCIDGHSFSLQLSLDRWTRFQTSSNWN</sequence>
<proteinExistence type="predicted"/>
<evidence type="ECO:0008006" key="3">
    <source>
        <dbReference type="Google" id="ProtNLM"/>
    </source>
</evidence>
<comment type="caution">
    <text evidence="1">The sequence shown here is derived from an EMBL/GenBank/DDBJ whole genome shotgun (WGS) entry which is preliminary data.</text>
</comment>
<dbReference type="EMBL" id="BGPR01014001">
    <property type="protein sequence ID" value="GBN63264.1"/>
    <property type="molecule type" value="Genomic_DNA"/>
</dbReference>
<evidence type="ECO:0000313" key="1">
    <source>
        <dbReference type="EMBL" id="GBN63264.1"/>
    </source>
</evidence>
<protein>
    <recommendedName>
        <fullName evidence="3">Reverse transcriptase domain-containing protein</fullName>
    </recommendedName>
</protein>
<dbReference type="AlphaFoldDB" id="A0A4Y2QIX0"/>
<gene>
    <name evidence="1" type="ORF">AVEN_44778_1</name>
</gene>
<dbReference type="Proteomes" id="UP000499080">
    <property type="component" value="Unassembled WGS sequence"/>
</dbReference>
<dbReference type="PANTHER" id="PTHR19446">
    <property type="entry name" value="REVERSE TRANSCRIPTASES"/>
    <property type="match status" value="1"/>
</dbReference>
<organism evidence="1 2">
    <name type="scientific">Araneus ventricosus</name>
    <name type="common">Orbweaver spider</name>
    <name type="synonym">Epeira ventricosa</name>
    <dbReference type="NCBI Taxonomy" id="182803"/>
    <lineage>
        <taxon>Eukaryota</taxon>
        <taxon>Metazoa</taxon>
        <taxon>Ecdysozoa</taxon>
        <taxon>Arthropoda</taxon>
        <taxon>Chelicerata</taxon>
        <taxon>Arachnida</taxon>
        <taxon>Araneae</taxon>
        <taxon>Araneomorphae</taxon>
        <taxon>Entelegynae</taxon>
        <taxon>Araneoidea</taxon>
        <taxon>Araneidae</taxon>
        <taxon>Araneus</taxon>
    </lineage>
</organism>
<reference evidence="1 2" key="1">
    <citation type="journal article" date="2019" name="Sci. Rep.">
        <title>Orb-weaving spider Araneus ventricosus genome elucidates the spidroin gene catalogue.</title>
        <authorList>
            <person name="Kono N."/>
            <person name="Nakamura H."/>
            <person name="Ohtoshi R."/>
            <person name="Moran D.A.P."/>
            <person name="Shinohara A."/>
            <person name="Yoshida Y."/>
            <person name="Fujiwara M."/>
            <person name="Mori M."/>
            <person name="Tomita M."/>
            <person name="Arakawa K."/>
        </authorList>
    </citation>
    <scope>NUCLEOTIDE SEQUENCE [LARGE SCALE GENOMIC DNA]</scope>
</reference>
<accession>A0A4Y2QIX0</accession>
<dbReference type="OrthoDB" id="6429725at2759"/>
<evidence type="ECO:0000313" key="2">
    <source>
        <dbReference type="Proteomes" id="UP000499080"/>
    </source>
</evidence>
<keyword evidence="2" id="KW-1185">Reference proteome</keyword>
<name>A0A4Y2QIX0_ARAVE</name>